<sequence>MNRHIPTAAAAVAGLVIGAGGWALLGPTKTHTVHDTATAAPAGAVASSPAPTGTGGGHYTSAQAIADKLEAAGFVVSMLHKSSNDGSDMGIDAAYDFDVTEKPGAAPGDSGINMFRNPEAVVTWTGMSKGFGGIAVTGDTWAVSLASDNAASVKLSKEMAPRIAKVLGGTVQE</sequence>
<proteinExistence type="predicted"/>
<reference evidence="1 2" key="2">
    <citation type="journal article" date="2011" name="J. Antibiot.">
        <title>Furaquinocins I and J: novel polyketide isoprenoid hybrid compounds from Streptomyces reveromyceticus SN-593.</title>
        <authorList>
            <person name="Panthee S."/>
            <person name="Takahashi S."/>
            <person name="Takagi H."/>
            <person name="Nogawa T."/>
            <person name="Oowada E."/>
            <person name="Uramoto M."/>
            <person name="Osada H."/>
        </authorList>
    </citation>
    <scope>NUCLEOTIDE SEQUENCE [LARGE SCALE GENOMIC DNA]</scope>
    <source>
        <strain evidence="1 2">SN-593</strain>
    </source>
</reference>
<dbReference type="EMBL" id="AP018365">
    <property type="protein sequence ID" value="BBB01073.1"/>
    <property type="molecule type" value="Genomic_DNA"/>
</dbReference>
<evidence type="ECO:0000313" key="1">
    <source>
        <dbReference type="EMBL" id="BBB01073.1"/>
    </source>
</evidence>
<dbReference type="Proteomes" id="UP000595703">
    <property type="component" value="Chromosome"/>
</dbReference>
<dbReference type="RefSeq" id="WP_202237022.1">
    <property type="nucleotide sequence ID" value="NZ_AP018365.1"/>
</dbReference>
<dbReference type="KEGG" id="arev:RVR_8317"/>
<name>A0A7U3UY90_9ACTN</name>
<evidence type="ECO:0000313" key="2">
    <source>
        <dbReference type="Proteomes" id="UP000595703"/>
    </source>
</evidence>
<gene>
    <name evidence="1" type="ORF">RVR_8317</name>
</gene>
<dbReference type="AlphaFoldDB" id="A0A7U3UY90"/>
<reference evidence="1 2" key="4">
    <citation type="journal article" date="2020" name="Sci. Rep.">
        <title>beta-carboline chemical signals induce reveromycin production through a LuxR family regulator in Streptomyces sp. SN-593.</title>
        <authorList>
            <person name="Panthee S."/>
            <person name="Kito N."/>
            <person name="Hayashi T."/>
            <person name="Shimizu T."/>
            <person name="Ishikawa J."/>
            <person name="Hamamoto H."/>
            <person name="Osada H."/>
            <person name="Takahashi S."/>
        </authorList>
    </citation>
    <scope>NUCLEOTIDE SEQUENCE [LARGE SCALE GENOMIC DNA]</scope>
    <source>
        <strain evidence="1 2">SN-593</strain>
    </source>
</reference>
<reference evidence="1 2" key="1">
    <citation type="journal article" date="2010" name="J. Bacteriol.">
        <title>Biochemical characterization of a novel indole prenyltransferase from Streptomyces sp. SN-593.</title>
        <authorList>
            <person name="Takahashi S."/>
            <person name="Takagi H."/>
            <person name="Toyoda A."/>
            <person name="Uramoto M."/>
            <person name="Nogawa T."/>
            <person name="Ueki M."/>
            <person name="Sakaki Y."/>
            <person name="Osada H."/>
        </authorList>
    </citation>
    <scope>NUCLEOTIDE SEQUENCE [LARGE SCALE GENOMIC DNA]</scope>
    <source>
        <strain evidence="1 2">SN-593</strain>
    </source>
</reference>
<protein>
    <submittedName>
        <fullName evidence="1">Uncharacterized protein</fullName>
    </submittedName>
</protein>
<reference evidence="1 2" key="3">
    <citation type="journal article" date="2011" name="Nat. Chem. Biol.">
        <title>Reveromycin A biosynthesis uses RevG and RevJ for stereospecific spiroacetal formation.</title>
        <authorList>
            <person name="Takahashi S."/>
            <person name="Toyoda A."/>
            <person name="Sekiyama Y."/>
            <person name="Takagi H."/>
            <person name="Nogawa T."/>
            <person name="Uramoto M."/>
            <person name="Suzuki R."/>
            <person name="Koshino H."/>
            <person name="Kumano T."/>
            <person name="Panthee S."/>
            <person name="Dairi T."/>
            <person name="Ishikawa J."/>
            <person name="Ikeda H."/>
            <person name="Sakaki Y."/>
            <person name="Osada H."/>
        </authorList>
    </citation>
    <scope>NUCLEOTIDE SEQUENCE [LARGE SCALE GENOMIC DNA]</scope>
    <source>
        <strain evidence="1 2">SN-593</strain>
    </source>
</reference>
<keyword evidence="2" id="KW-1185">Reference proteome</keyword>
<organism evidence="1 2">
    <name type="scientific">Actinacidiphila reveromycinica</name>
    <dbReference type="NCBI Taxonomy" id="659352"/>
    <lineage>
        <taxon>Bacteria</taxon>
        <taxon>Bacillati</taxon>
        <taxon>Actinomycetota</taxon>
        <taxon>Actinomycetes</taxon>
        <taxon>Kitasatosporales</taxon>
        <taxon>Streptomycetaceae</taxon>
        <taxon>Actinacidiphila</taxon>
    </lineage>
</organism>
<accession>A0A7U3UY90</accession>